<dbReference type="PANTHER" id="PTHR10353">
    <property type="entry name" value="GLYCOSYL HYDROLASE"/>
    <property type="match status" value="1"/>
</dbReference>
<reference evidence="6 7" key="1">
    <citation type="submission" date="2020-10" db="EMBL/GenBank/DDBJ databases">
        <title>Plant Genome Project.</title>
        <authorList>
            <person name="Zhang R.-G."/>
        </authorList>
    </citation>
    <scope>NUCLEOTIDE SEQUENCE [LARGE SCALE GENOMIC DNA]</scope>
    <source>
        <strain evidence="6">FAFU-HL-1</strain>
        <tissue evidence="6">Leaf</tissue>
    </source>
</reference>
<feature type="domain" description="F-box" evidence="5">
    <location>
        <begin position="12"/>
        <end position="53"/>
    </location>
</feature>
<organism evidence="6 7">
    <name type="scientific">Salix dunnii</name>
    <dbReference type="NCBI Taxonomy" id="1413687"/>
    <lineage>
        <taxon>Eukaryota</taxon>
        <taxon>Viridiplantae</taxon>
        <taxon>Streptophyta</taxon>
        <taxon>Embryophyta</taxon>
        <taxon>Tracheophyta</taxon>
        <taxon>Spermatophyta</taxon>
        <taxon>Magnoliopsida</taxon>
        <taxon>eudicotyledons</taxon>
        <taxon>Gunneridae</taxon>
        <taxon>Pentapetalae</taxon>
        <taxon>rosids</taxon>
        <taxon>fabids</taxon>
        <taxon>Malpighiales</taxon>
        <taxon>Salicaceae</taxon>
        <taxon>Saliceae</taxon>
        <taxon>Salix</taxon>
    </lineage>
</organism>
<dbReference type="Gene3D" id="3.20.20.80">
    <property type="entry name" value="Glycosidases"/>
    <property type="match status" value="2"/>
</dbReference>
<keyword evidence="7" id="KW-1185">Reference proteome</keyword>
<evidence type="ECO:0000256" key="3">
    <source>
        <dbReference type="SAM" id="MobiDB-lite"/>
    </source>
</evidence>
<evidence type="ECO:0000313" key="7">
    <source>
        <dbReference type="Proteomes" id="UP000657918"/>
    </source>
</evidence>
<dbReference type="InterPro" id="IPR001360">
    <property type="entry name" value="Glyco_hydro_1"/>
</dbReference>
<keyword evidence="4" id="KW-0472">Membrane</keyword>
<comment type="caution">
    <text evidence="6">The sequence shown here is derived from an EMBL/GenBank/DDBJ whole genome shotgun (WGS) entry which is preliminary data.</text>
</comment>
<dbReference type="EMBL" id="JADGMS010000002">
    <property type="protein sequence ID" value="KAF9688095.1"/>
    <property type="molecule type" value="Genomic_DNA"/>
</dbReference>
<evidence type="ECO:0000259" key="5">
    <source>
        <dbReference type="Pfam" id="PF12937"/>
    </source>
</evidence>
<evidence type="ECO:0000256" key="4">
    <source>
        <dbReference type="SAM" id="Phobius"/>
    </source>
</evidence>
<sequence>MTETTGFSKLSDDVVLTIFSKLEDDPRNWARLACVCTKFSSLIRDTCWKSKCNKTIPSVVSDLLSSPGSSFPGAWSALHKLAVCCPGLLHAGVLLQHSDFGLERELGPDDYFHKSETTPSQQPQQASHSGGSNLDKRDSSWSLFDDLYYDTVCNVLESQDAVTVSCEANEEVIGGDDDKSAGIFVKARGIFSVSKRRKTCRSLSSHLASSVWNLSREQGNKLLASRFRGDCLYICDWPGCVHVTEKRNYMLFRGIFKNFKKSRVWRTLNDEGRSKIDLSCAFCGCKESWDLNSAFCLKRGFGYHDDGEPVVRAYVCEKGHVSELLNSSHPKVNQVRIGELGSKVCALFMVEECIAWIARCDKCKYLGLTDTAILIVPAKKNWGFVNLEAKSVSGTETCYFCDWEAKPLQLRMQKLSFLLIILLISTVAFPVFSADRYRRGDFPPGFIFGAGSSAYQVEGAAYEDGRSSSIWDTFAHEGNVHGDTGDVAIDEYHKYKEDVQIMAQTGLDAYRFSISWSRLIPSGRGPVNPKGLQYYNNLVNELIAHGIQPHALLCNYDHPQALEDEYGGWISRKIVKDFTAYADVCFREFGDRVSHWTTVNEPNVFAIGGYDTGMAPPKRCSPPFVFNCSKGNSSSEPYLAAHHMLLAHASTARLYREKYQAWIADPLMFGDYPSTMKRIVGSRLPEFTNHESKLVKGSFDFIGLIHYNSLYVEDNSVSLKEKNRDFNRDMGVKLYYNWSASEFAIRPWDLQQILENFKSAYGNPPIYVQENGQRTRRGSSMEDPSRVKYLHAYIGSVLDAIRNGSNTRGYFVWSLWDGLELLDGYESSYGLYYVDLDDPDLKRYPKLSAHWYSHFLKGRGVSSDGIIELEKNLSGVSKDTSFSRMIFM</sequence>
<dbReference type="PROSITE" id="PS00653">
    <property type="entry name" value="GLYCOSYL_HYDROL_F1_2"/>
    <property type="match status" value="1"/>
</dbReference>
<proteinExistence type="inferred from homology"/>
<accession>A0A835THI6</accession>
<dbReference type="GO" id="GO:0008422">
    <property type="term" value="F:beta-glucosidase activity"/>
    <property type="evidence" value="ECO:0007669"/>
    <property type="project" value="TreeGrafter"/>
</dbReference>
<dbReference type="Pfam" id="PF00232">
    <property type="entry name" value="Glyco_hydro_1"/>
    <property type="match status" value="2"/>
</dbReference>
<keyword evidence="2" id="KW-0378">Hydrolase</keyword>
<evidence type="ECO:0000256" key="1">
    <source>
        <dbReference type="ARBA" id="ARBA00010838"/>
    </source>
</evidence>
<dbReference type="SUPFAM" id="SSF51445">
    <property type="entry name" value="(Trans)glycosidases"/>
    <property type="match status" value="1"/>
</dbReference>
<dbReference type="InterPro" id="IPR036047">
    <property type="entry name" value="F-box-like_dom_sf"/>
</dbReference>
<feature type="compositionally biased region" description="Polar residues" evidence="3">
    <location>
        <begin position="117"/>
        <end position="132"/>
    </location>
</feature>
<dbReference type="Proteomes" id="UP000657918">
    <property type="component" value="Unassembled WGS sequence"/>
</dbReference>
<feature type="transmembrane region" description="Helical" evidence="4">
    <location>
        <begin position="415"/>
        <end position="434"/>
    </location>
</feature>
<dbReference type="Gene3D" id="1.20.1280.50">
    <property type="match status" value="1"/>
</dbReference>
<evidence type="ECO:0000313" key="6">
    <source>
        <dbReference type="EMBL" id="KAF9688095.1"/>
    </source>
</evidence>
<dbReference type="PANTHER" id="PTHR10353:SF29">
    <property type="entry name" value="BETA-GLUCOSIDASE 11"/>
    <property type="match status" value="1"/>
</dbReference>
<dbReference type="Pfam" id="PF12937">
    <property type="entry name" value="F-box-like"/>
    <property type="match status" value="1"/>
</dbReference>
<dbReference type="InterPro" id="IPR017853">
    <property type="entry name" value="GH"/>
</dbReference>
<protein>
    <recommendedName>
        <fullName evidence="5">F-box domain-containing protein</fullName>
    </recommendedName>
</protein>
<dbReference type="OrthoDB" id="65569at2759"/>
<dbReference type="GO" id="GO:0005975">
    <property type="term" value="P:carbohydrate metabolic process"/>
    <property type="evidence" value="ECO:0007669"/>
    <property type="project" value="InterPro"/>
</dbReference>
<dbReference type="InterPro" id="IPR033132">
    <property type="entry name" value="GH_1_N_CS"/>
</dbReference>
<name>A0A835THI6_9ROSI</name>
<gene>
    <name evidence="6" type="ORF">SADUNF_Sadunf02G0161500</name>
</gene>
<keyword evidence="4" id="KW-0812">Transmembrane</keyword>
<dbReference type="AlphaFoldDB" id="A0A835THI6"/>
<comment type="similarity">
    <text evidence="1">Belongs to the glycosyl hydrolase 1 family.</text>
</comment>
<feature type="region of interest" description="Disordered" evidence="3">
    <location>
        <begin position="111"/>
        <end position="135"/>
    </location>
</feature>
<dbReference type="InterPro" id="IPR001810">
    <property type="entry name" value="F-box_dom"/>
</dbReference>
<keyword evidence="4" id="KW-1133">Transmembrane helix</keyword>
<dbReference type="PRINTS" id="PR00131">
    <property type="entry name" value="GLHYDRLASE1"/>
</dbReference>
<evidence type="ECO:0000256" key="2">
    <source>
        <dbReference type="ARBA" id="ARBA00022801"/>
    </source>
</evidence>
<dbReference type="SUPFAM" id="SSF81383">
    <property type="entry name" value="F-box domain"/>
    <property type="match status" value="1"/>
</dbReference>